<evidence type="ECO:0000256" key="1">
    <source>
        <dbReference type="SAM" id="Coils"/>
    </source>
</evidence>
<protein>
    <submittedName>
        <fullName evidence="2">Uncharacterized protein</fullName>
    </submittedName>
</protein>
<reference evidence="2 3" key="1">
    <citation type="journal article" date="2018" name="J. Invertebr. Pathol.">
        <title>New genotyping method for the causative agent of crayfish plague (Aphanomyces astaci) based on whole genome data.</title>
        <authorList>
            <person name="Minardi D."/>
            <person name="Studholme D.J."/>
            <person name="van der Giezen M."/>
            <person name="Pretto T."/>
            <person name="Oidtmann B."/>
        </authorList>
    </citation>
    <scope>NUCLEOTIDE SEQUENCE [LARGE SCALE GENOMIC DNA]</scope>
    <source>
        <strain evidence="2 3">KB13</strain>
    </source>
</reference>
<feature type="coiled-coil region" evidence="1">
    <location>
        <begin position="152"/>
        <end position="186"/>
    </location>
</feature>
<dbReference type="AlphaFoldDB" id="A0A9X8HDA3"/>
<sequence length="193" mass="22205">MPVSACMDVFTKKRVAMWDMANCDYCGVTETEWATWLSHAFEEEPQDRDVLTKRLTTAIRFDTTILDANSRIDKMLDNLMRALERDDQAWVLDQEGTTVVDIMVKAIKPLGLPTQAGPPTSKRMEDKSSRQFAMANAMEKNCLKQEESRAILLRQQEELVRQQNELKQAIAEQARFSETLQEMLRQASDAMRQ</sequence>
<organism evidence="2 3">
    <name type="scientific">Aphanomyces astaci</name>
    <name type="common">Crayfish plague agent</name>
    <dbReference type="NCBI Taxonomy" id="112090"/>
    <lineage>
        <taxon>Eukaryota</taxon>
        <taxon>Sar</taxon>
        <taxon>Stramenopiles</taxon>
        <taxon>Oomycota</taxon>
        <taxon>Saprolegniomycetes</taxon>
        <taxon>Saprolegniales</taxon>
        <taxon>Verrucalvaceae</taxon>
        <taxon>Aphanomyces</taxon>
    </lineage>
</organism>
<name>A0A9X8HDA3_APHAT</name>
<evidence type="ECO:0000313" key="2">
    <source>
        <dbReference type="EMBL" id="RLO10269.1"/>
    </source>
</evidence>
<comment type="caution">
    <text evidence="2">The sequence shown here is derived from an EMBL/GenBank/DDBJ whole genome shotgun (WGS) entry which is preliminary data.</text>
</comment>
<dbReference type="EMBL" id="QUTI01018330">
    <property type="protein sequence ID" value="RLO10269.1"/>
    <property type="molecule type" value="Genomic_DNA"/>
</dbReference>
<gene>
    <name evidence="2" type="ORF">DYB28_000085</name>
</gene>
<evidence type="ECO:0000313" key="3">
    <source>
        <dbReference type="Proteomes" id="UP000275652"/>
    </source>
</evidence>
<dbReference type="Proteomes" id="UP000275652">
    <property type="component" value="Unassembled WGS sequence"/>
</dbReference>
<proteinExistence type="predicted"/>
<accession>A0A9X8HDA3</accession>
<keyword evidence="1" id="KW-0175">Coiled coil</keyword>